<name>A0A395NJJ6_TRIAR</name>
<dbReference type="AlphaFoldDB" id="A0A395NJJ6"/>
<dbReference type="InterPro" id="IPR000073">
    <property type="entry name" value="AB_hydrolase_1"/>
</dbReference>
<dbReference type="PANTHER" id="PTHR47751:SF2">
    <property type="entry name" value="DLTD N-TERMINAL DOMAIN PROTEIN (AFU_ORTHOLOGUE AFUA_8G00380)-RELATED"/>
    <property type="match status" value="1"/>
</dbReference>
<sequence length="305" mass="34043">MPDSRRNVSFQTVDGVTLKGWFFPAGSEKGPCIIMTHGVLIDTESQITALKEHFLDRFALEFQKAGFNVLLYDNRGFGESGGRRYDADPVKAQDDYIDAFDYAVSLPEVDAERIIYWGSSYSGGIAITAAAIDRRVKAVVVQVPFVSGELLVGTGQPFLDMAQRDRAKIRNGEEWPLTRVVASTIEEAEAGSAPVILRDAASFRFFQEAAKQGGSWENKLTTMSLFRLIRFEPIRYIHRIAPTPLLMVLGEKDESLLSLQLQAFGLAQGTKQLRLLKGCGHFDQYQGDIFQENVAAQIEFLKKYT</sequence>
<evidence type="ECO:0000313" key="3">
    <source>
        <dbReference type="EMBL" id="RFU76084.1"/>
    </source>
</evidence>
<dbReference type="Gene3D" id="1.10.10.800">
    <property type="match status" value="1"/>
</dbReference>
<dbReference type="InterPro" id="IPR029058">
    <property type="entry name" value="AB_hydrolase_fold"/>
</dbReference>
<evidence type="ECO:0000259" key="2">
    <source>
        <dbReference type="Pfam" id="PF12697"/>
    </source>
</evidence>
<gene>
    <name evidence="3" type="ORF">TARUN_6156</name>
</gene>
<dbReference type="OrthoDB" id="2498029at2759"/>
<accession>A0A395NJJ6</accession>
<evidence type="ECO:0000313" key="4">
    <source>
        <dbReference type="Proteomes" id="UP000266272"/>
    </source>
</evidence>
<proteinExistence type="inferred from homology"/>
<dbReference type="Gene3D" id="3.40.50.1820">
    <property type="entry name" value="alpha/beta hydrolase"/>
    <property type="match status" value="1"/>
</dbReference>
<keyword evidence="4" id="KW-1185">Reference proteome</keyword>
<organism evidence="3 4">
    <name type="scientific">Trichoderma arundinaceum</name>
    <dbReference type="NCBI Taxonomy" id="490622"/>
    <lineage>
        <taxon>Eukaryota</taxon>
        <taxon>Fungi</taxon>
        <taxon>Dikarya</taxon>
        <taxon>Ascomycota</taxon>
        <taxon>Pezizomycotina</taxon>
        <taxon>Sordariomycetes</taxon>
        <taxon>Hypocreomycetidae</taxon>
        <taxon>Hypocreales</taxon>
        <taxon>Hypocreaceae</taxon>
        <taxon>Trichoderma</taxon>
    </lineage>
</organism>
<dbReference type="InterPro" id="IPR051411">
    <property type="entry name" value="Polyketide_trans_af380"/>
</dbReference>
<dbReference type="Proteomes" id="UP000266272">
    <property type="component" value="Unassembled WGS sequence"/>
</dbReference>
<reference evidence="3 4" key="1">
    <citation type="journal article" date="2018" name="PLoS Pathog.">
        <title>Evolution of structural diversity of trichothecenes, a family of toxins produced by plant pathogenic and entomopathogenic fungi.</title>
        <authorList>
            <person name="Proctor R.H."/>
            <person name="McCormick S.P."/>
            <person name="Kim H.S."/>
            <person name="Cardoza R.E."/>
            <person name="Stanley A.M."/>
            <person name="Lindo L."/>
            <person name="Kelly A."/>
            <person name="Brown D.W."/>
            <person name="Lee T."/>
            <person name="Vaughan M.M."/>
            <person name="Alexander N.J."/>
            <person name="Busman M."/>
            <person name="Gutierrez S."/>
        </authorList>
    </citation>
    <scope>NUCLEOTIDE SEQUENCE [LARGE SCALE GENOMIC DNA]</scope>
    <source>
        <strain evidence="3 4">IBT 40837</strain>
    </source>
</reference>
<comment type="similarity">
    <text evidence="1">Belongs to the polyketide transferase af380 family.</text>
</comment>
<dbReference type="SUPFAM" id="SSF53474">
    <property type="entry name" value="alpha/beta-Hydrolases"/>
    <property type="match status" value="1"/>
</dbReference>
<dbReference type="EMBL" id="PXOA01000382">
    <property type="protein sequence ID" value="RFU76084.1"/>
    <property type="molecule type" value="Genomic_DNA"/>
</dbReference>
<dbReference type="Pfam" id="PF12697">
    <property type="entry name" value="Abhydrolase_6"/>
    <property type="match status" value="1"/>
</dbReference>
<dbReference type="PANTHER" id="PTHR47751">
    <property type="entry name" value="SUPERFAMILY HYDROLASE, PUTATIVE (AFU_ORTHOLOGUE AFUA_2G16580)-RELATED"/>
    <property type="match status" value="1"/>
</dbReference>
<feature type="domain" description="AB hydrolase-1" evidence="2">
    <location>
        <begin position="57"/>
        <end position="285"/>
    </location>
</feature>
<evidence type="ECO:0000256" key="1">
    <source>
        <dbReference type="ARBA" id="ARBA00029464"/>
    </source>
</evidence>
<protein>
    <recommendedName>
        <fullName evidence="2">AB hydrolase-1 domain-containing protein</fullName>
    </recommendedName>
</protein>
<comment type="caution">
    <text evidence="3">The sequence shown here is derived from an EMBL/GenBank/DDBJ whole genome shotgun (WGS) entry which is preliminary data.</text>
</comment>